<dbReference type="Gene3D" id="3.50.50.60">
    <property type="entry name" value="FAD/NAD(P)-binding domain"/>
    <property type="match status" value="1"/>
</dbReference>
<dbReference type="Proteomes" id="UP000601435">
    <property type="component" value="Unassembled WGS sequence"/>
</dbReference>
<feature type="compositionally biased region" description="Acidic residues" evidence="1">
    <location>
        <begin position="249"/>
        <end position="278"/>
    </location>
</feature>
<dbReference type="GO" id="GO:0005743">
    <property type="term" value="C:mitochondrial inner membrane"/>
    <property type="evidence" value="ECO:0007669"/>
    <property type="project" value="TreeGrafter"/>
</dbReference>
<dbReference type="PANTHER" id="PTHR42923:SF3">
    <property type="entry name" value="PROTOPORPHYRINOGEN OXIDASE"/>
    <property type="match status" value="1"/>
</dbReference>
<evidence type="ECO:0000313" key="3">
    <source>
        <dbReference type="EMBL" id="CAE7943481.1"/>
    </source>
</evidence>
<dbReference type="InterPro" id="IPR002937">
    <property type="entry name" value="Amino_oxidase"/>
</dbReference>
<evidence type="ECO:0000259" key="2">
    <source>
        <dbReference type="Pfam" id="PF01593"/>
    </source>
</evidence>
<dbReference type="GO" id="GO:0004729">
    <property type="term" value="F:oxygen-dependent protoporphyrinogen oxidase activity"/>
    <property type="evidence" value="ECO:0007669"/>
    <property type="project" value="TreeGrafter"/>
</dbReference>
<dbReference type="AlphaFoldDB" id="A0A813CFE0"/>
<dbReference type="Pfam" id="PF07209">
    <property type="entry name" value="DUF1415"/>
    <property type="match status" value="1"/>
</dbReference>
<feature type="region of interest" description="Disordered" evidence="1">
    <location>
        <begin position="249"/>
        <end position="280"/>
    </location>
</feature>
<protein>
    <submittedName>
        <fullName evidence="3">PPOX protein</fullName>
    </submittedName>
</protein>
<name>A0A813CFE0_9DINO</name>
<evidence type="ECO:0000256" key="1">
    <source>
        <dbReference type="SAM" id="MobiDB-lite"/>
    </source>
</evidence>
<dbReference type="GO" id="GO:0006783">
    <property type="term" value="P:heme biosynthetic process"/>
    <property type="evidence" value="ECO:0007669"/>
    <property type="project" value="TreeGrafter"/>
</dbReference>
<dbReference type="InterPro" id="IPR036188">
    <property type="entry name" value="FAD/NAD-bd_sf"/>
</dbReference>
<keyword evidence="4" id="KW-1185">Reference proteome</keyword>
<sequence length="660" mass="72667">MASFLPHIAATDVRAHSFARIAPNAVSTHTRKPRFIRAEDCRHGMFNVTLLCGAARLWPERKMFSRSRRVLSETFDEHAAAVRSWLDKLVIGMNFCPWAGKTDESGGIRVVTSLGSAPSEVLEDLQREASALPCEPDARPGAATTSLEFEPFAEFFGETLKNGVAFEEDLGVKLVAFHPQFQHQPLFGSVLEMDDILSLPLDGALQKATVLDPDAGHNENGEDMFLVQLEDGSEKLMAYTYLAELLQEGEGDEGEEEVDEEFGEQLEDLEAESEDSTESDAALASIPQRAPRPTFHLLRLCDVSAALADPSAGDQVLEQNVSTVQKLGIDGWQHMMAEWQWPCEEPSAGMKTKSGSVSILHHVFTQFAQNSSGSYTFRNGLSSLIDTLEESLQRPAPGTRPAEIRLRSAVQRLEEPGANSKTVHVCLGDGSHVDADCVIAAIPPPLLGGLLQRSLKAGSSPDSTVWRPLTGIQHKSVAVVNVCFDKDVLKERRLRGAGYFIGSCENQGSMLAMSWDSQLFPEQGASSGSQMTLYFDGHLAEEAGPGFSEETMAESALEAVKKHLGIQEQPSHVSVKLWQEALPQYRVGHHLLLQDFHAARRSHLPWLQVCGPGYFGTRNVADEVVDARELTDTIVRRFMRFPHLIENELEEDTSRRSGRI</sequence>
<dbReference type="InterPro" id="IPR009858">
    <property type="entry name" value="DUF1415"/>
</dbReference>
<dbReference type="OrthoDB" id="438291at2759"/>
<dbReference type="SUPFAM" id="SSF51905">
    <property type="entry name" value="FAD/NAD(P)-binding domain"/>
    <property type="match status" value="1"/>
</dbReference>
<comment type="caution">
    <text evidence="3">The sequence shown here is derived from an EMBL/GenBank/DDBJ whole genome shotgun (WGS) entry which is preliminary data.</text>
</comment>
<evidence type="ECO:0000313" key="4">
    <source>
        <dbReference type="Proteomes" id="UP000601435"/>
    </source>
</evidence>
<gene>
    <name evidence="3" type="primary">PPOX</name>
    <name evidence="3" type="ORF">SNEC2469_LOCUS35072</name>
</gene>
<organism evidence="3 4">
    <name type="scientific">Symbiodinium necroappetens</name>
    <dbReference type="NCBI Taxonomy" id="1628268"/>
    <lineage>
        <taxon>Eukaryota</taxon>
        <taxon>Sar</taxon>
        <taxon>Alveolata</taxon>
        <taxon>Dinophyceae</taxon>
        <taxon>Suessiales</taxon>
        <taxon>Symbiodiniaceae</taxon>
        <taxon>Symbiodinium</taxon>
    </lineage>
</organism>
<accession>A0A813CFE0</accession>
<dbReference type="Pfam" id="PF01593">
    <property type="entry name" value="Amino_oxidase"/>
    <property type="match status" value="1"/>
</dbReference>
<dbReference type="SUPFAM" id="SSF54373">
    <property type="entry name" value="FAD-linked reductases, C-terminal domain"/>
    <property type="match status" value="1"/>
</dbReference>
<dbReference type="PANTHER" id="PTHR42923">
    <property type="entry name" value="PROTOPORPHYRINOGEN OXIDASE"/>
    <property type="match status" value="1"/>
</dbReference>
<feature type="domain" description="Amine oxidase" evidence="2">
    <location>
        <begin position="330"/>
        <end position="595"/>
    </location>
</feature>
<dbReference type="InterPro" id="IPR050464">
    <property type="entry name" value="Zeta_carotene_desat/Oxidored"/>
</dbReference>
<proteinExistence type="predicted"/>
<reference evidence="3" key="1">
    <citation type="submission" date="2021-02" db="EMBL/GenBank/DDBJ databases">
        <authorList>
            <person name="Dougan E. K."/>
            <person name="Rhodes N."/>
            <person name="Thang M."/>
            <person name="Chan C."/>
        </authorList>
    </citation>
    <scope>NUCLEOTIDE SEQUENCE</scope>
</reference>
<dbReference type="EMBL" id="CAJNJA010099696">
    <property type="protein sequence ID" value="CAE7943481.1"/>
    <property type="molecule type" value="Genomic_DNA"/>
</dbReference>